<dbReference type="Pfam" id="PF11734">
    <property type="entry name" value="TilS_C"/>
    <property type="match status" value="1"/>
</dbReference>
<keyword evidence="6 8" id="KW-0067">ATP-binding</keyword>
<dbReference type="SUPFAM" id="SSF56037">
    <property type="entry name" value="PheT/TilS domain"/>
    <property type="match status" value="1"/>
</dbReference>
<dbReference type="Proteomes" id="UP000050280">
    <property type="component" value="Unassembled WGS sequence"/>
</dbReference>
<dbReference type="NCBIfam" id="TIGR02432">
    <property type="entry name" value="lysidine_TilS_N"/>
    <property type="match status" value="1"/>
</dbReference>
<dbReference type="RefSeq" id="WP_054557756.1">
    <property type="nucleotide sequence ID" value="NZ_LDJX01000001.1"/>
</dbReference>
<keyword evidence="12" id="KW-1185">Reference proteome</keyword>
<evidence type="ECO:0000256" key="7">
    <source>
        <dbReference type="ARBA" id="ARBA00048539"/>
    </source>
</evidence>
<evidence type="ECO:0000313" key="12">
    <source>
        <dbReference type="Proteomes" id="UP000050280"/>
    </source>
</evidence>
<feature type="transmembrane region" description="Helical" evidence="9">
    <location>
        <begin position="21"/>
        <end position="43"/>
    </location>
</feature>
<keyword evidence="3 8" id="KW-0436">Ligase</keyword>
<feature type="binding site" evidence="8">
    <location>
        <begin position="26"/>
        <end position="31"/>
    </location>
    <ligand>
        <name>ATP</name>
        <dbReference type="ChEBI" id="CHEBI:30616"/>
    </ligand>
</feature>
<dbReference type="Gene3D" id="3.40.50.620">
    <property type="entry name" value="HUPs"/>
    <property type="match status" value="1"/>
</dbReference>
<dbReference type="InterPro" id="IPR012795">
    <property type="entry name" value="tRNA_Ile_lys_synt_N"/>
</dbReference>
<keyword evidence="5 8" id="KW-0547">Nucleotide-binding</keyword>
<dbReference type="STRING" id="1300341.I595_497"/>
<dbReference type="EMBL" id="LDJX01000001">
    <property type="protein sequence ID" value="KPM33594.1"/>
    <property type="molecule type" value="Genomic_DNA"/>
</dbReference>
<evidence type="ECO:0000256" key="4">
    <source>
        <dbReference type="ARBA" id="ARBA00022694"/>
    </source>
</evidence>
<dbReference type="InterPro" id="IPR012796">
    <property type="entry name" value="Lysidine-tRNA-synth_C"/>
</dbReference>
<dbReference type="GO" id="GO:0005737">
    <property type="term" value="C:cytoplasm"/>
    <property type="evidence" value="ECO:0007669"/>
    <property type="project" value="UniProtKB-SubCell"/>
</dbReference>
<evidence type="ECO:0000256" key="6">
    <source>
        <dbReference type="ARBA" id="ARBA00022840"/>
    </source>
</evidence>
<evidence type="ECO:0000256" key="3">
    <source>
        <dbReference type="ARBA" id="ARBA00022598"/>
    </source>
</evidence>
<evidence type="ECO:0000256" key="9">
    <source>
        <dbReference type="SAM" id="Phobius"/>
    </source>
</evidence>
<protein>
    <recommendedName>
        <fullName evidence="8">tRNA(Ile)-lysidine synthase</fullName>
        <ecNumber evidence="8">6.3.4.19</ecNumber>
    </recommendedName>
    <alternativeName>
        <fullName evidence="8">tRNA(Ile)-2-lysyl-cytidine synthase</fullName>
    </alternativeName>
    <alternativeName>
        <fullName evidence="8">tRNA(Ile)-lysidine synthetase</fullName>
    </alternativeName>
</protein>
<comment type="subcellular location">
    <subcellularLocation>
        <location evidence="1 8">Cytoplasm</location>
    </subcellularLocation>
</comment>
<keyword evidence="9" id="KW-0472">Membrane</keyword>
<evidence type="ECO:0000313" key="11">
    <source>
        <dbReference type="EMBL" id="KPM33594.1"/>
    </source>
</evidence>
<dbReference type="CDD" id="cd01992">
    <property type="entry name" value="TilS_N"/>
    <property type="match status" value="1"/>
</dbReference>
<evidence type="ECO:0000256" key="2">
    <source>
        <dbReference type="ARBA" id="ARBA00022490"/>
    </source>
</evidence>
<comment type="domain">
    <text evidence="8">The N-terminal region contains the highly conserved SGGXDS motif, predicted to be a P-loop motif involved in ATP binding.</text>
</comment>
<dbReference type="Pfam" id="PF01171">
    <property type="entry name" value="ATP_bind_3"/>
    <property type="match status" value="1"/>
</dbReference>
<dbReference type="HAMAP" id="MF_01161">
    <property type="entry name" value="tRNA_Ile_lys_synt"/>
    <property type="match status" value="1"/>
</dbReference>
<comment type="catalytic activity">
    <reaction evidence="7 8">
        <text>cytidine(34) in tRNA(Ile2) + L-lysine + ATP = lysidine(34) in tRNA(Ile2) + AMP + diphosphate + H(+)</text>
        <dbReference type="Rhea" id="RHEA:43744"/>
        <dbReference type="Rhea" id="RHEA-COMP:10625"/>
        <dbReference type="Rhea" id="RHEA-COMP:10670"/>
        <dbReference type="ChEBI" id="CHEBI:15378"/>
        <dbReference type="ChEBI" id="CHEBI:30616"/>
        <dbReference type="ChEBI" id="CHEBI:32551"/>
        <dbReference type="ChEBI" id="CHEBI:33019"/>
        <dbReference type="ChEBI" id="CHEBI:82748"/>
        <dbReference type="ChEBI" id="CHEBI:83665"/>
        <dbReference type="ChEBI" id="CHEBI:456215"/>
        <dbReference type="EC" id="6.3.4.19"/>
    </reaction>
</comment>
<keyword evidence="2 8" id="KW-0963">Cytoplasm</keyword>
<dbReference type="PATRIC" id="fig|1300341.3.peg.494"/>
<organism evidence="11 12">
    <name type="scientific">Croceitalea dokdonensis DOKDO 023</name>
    <dbReference type="NCBI Taxonomy" id="1300341"/>
    <lineage>
        <taxon>Bacteria</taxon>
        <taxon>Pseudomonadati</taxon>
        <taxon>Bacteroidota</taxon>
        <taxon>Flavobacteriia</taxon>
        <taxon>Flavobacteriales</taxon>
        <taxon>Flavobacteriaceae</taxon>
        <taxon>Croceitalea</taxon>
    </lineage>
</organism>
<dbReference type="InterPro" id="IPR011063">
    <property type="entry name" value="TilS/TtcA_N"/>
</dbReference>
<evidence type="ECO:0000256" key="8">
    <source>
        <dbReference type="HAMAP-Rule" id="MF_01161"/>
    </source>
</evidence>
<dbReference type="GO" id="GO:0032267">
    <property type="term" value="F:tRNA(Ile)-lysidine synthase activity"/>
    <property type="evidence" value="ECO:0007669"/>
    <property type="project" value="UniProtKB-EC"/>
</dbReference>
<keyword evidence="9" id="KW-0812">Transmembrane</keyword>
<comment type="caution">
    <text evidence="11">The sequence shown here is derived from an EMBL/GenBank/DDBJ whole genome shotgun (WGS) entry which is preliminary data.</text>
</comment>
<dbReference type="EC" id="6.3.4.19" evidence="8"/>
<evidence type="ECO:0000256" key="5">
    <source>
        <dbReference type="ARBA" id="ARBA00022741"/>
    </source>
</evidence>
<sequence>MLEAFQAHMQKTFQVTKEDALLVAFSGGLDSTVLAALCLYSGYNIALAHCNFHLRGTESDGDETFVKQWAAEKGVKLHCKSFNTRETKKANNGSIQMIARKLRYEWFAQIMQEESYGYLLTAHHADDVLETFLINLSRASGLKGLTGIPEKNGQIIRPLLPFSKEELQKFARGKQLQWREDSSNLNTKYLRNGIRHNIVPQLKSSIPSFMLAFQQSINHLQEAQDVLKSTRLRLQASLFVAERNAVRISVNELQKLRPAKAYMHLLFKEFGFTAWEDVTALLHADTGKVIQSKSHRLLKDRNHLLLAELKDDKEIEHHIQDSKAYFLGPMAMRFSLVSEIGETHRNVAYVDKDLLSYPLVLRKRQKGDYFYPFGMNGKKKVSKFLKDEKVNGFEKKNQWLLCSAGAVVWLVGRRADNRFKVTFGTKNILKITWEE</sequence>
<name>A0A0P7B4E8_9FLAO</name>
<dbReference type="SMART" id="SM00977">
    <property type="entry name" value="TilS_C"/>
    <property type="match status" value="1"/>
</dbReference>
<dbReference type="PANTHER" id="PTHR43033">
    <property type="entry name" value="TRNA(ILE)-LYSIDINE SYNTHASE-RELATED"/>
    <property type="match status" value="1"/>
</dbReference>
<keyword evidence="9" id="KW-1133">Transmembrane helix</keyword>
<evidence type="ECO:0000256" key="1">
    <source>
        <dbReference type="ARBA" id="ARBA00004496"/>
    </source>
</evidence>
<dbReference type="NCBIfam" id="TIGR02433">
    <property type="entry name" value="lysidine_TilS_C"/>
    <property type="match status" value="1"/>
</dbReference>
<dbReference type="GO" id="GO:0006400">
    <property type="term" value="P:tRNA modification"/>
    <property type="evidence" value="ECO:0007669"/>
    <property type="project" value="UniProtKB-UniRule"/>
</dbReference>
<reference evidence="11 12" key="1">
    <citation type="submission" date="2015-09" db="EMBL/GenBank/DDBJ databases">
        <title>Genome sequence of the marine flavobacterium Croceitalea dokdonensis DOKDO 023 that contains proton- and sodium-pumping rhodopsins.</title>
        <authorList>
            <person name="Kwon S.-K."/>
            <person name="Lee H.K."/>
            <person name="Kwak M.-J."/>
            <person name="Kim J.F."/>
        </authorList>
    </citation>
    <scope>NUCLEOTIDE SEQUENCE [LARGE SCALE GENOMIC DNA]</scope>
    <source>
        <strain evidence="11 12">DOKDO 023</strain>
    </source>
</reference>
<feature type="domain" description="Lysidine-tRNA(Ile) synthetase C-terminal" evidence="10">
    <location>
        <begin position="359"/>
        <end position="431"/>
    </location>
</feature>
<comment type="similarity">
    <text evidence="8">Belongs to the tRNA(Ile)-lysidine synthase family.</text>
</comment>
<dbReference type="InterPro" id="IPR012094">
    <property type="entry name" value="tRNA_Ile_lys_synt"/>
</dbReference>
<keyword evidence="4 8" id="KW-0819">tRNA processing</keyword>
<proteinExistence type="inferred from homology"/>
<evidence type="ECO:0000259" key="10">
    <source>
        <dbReference type="SMART" id="SM00977"/>
    </source>
</evidence>
<gene>
    <name evidence="8" type="primary">tilS</name>
    <name evidence="11" type="ORF">I595_497</name>
</gene>
<comment type="function">
    <text evidence="8">Ligates lysine onto the cytidine present at position 34 of the AUA codon-specific tRNA(Ile) that contains the anticodon CAU, in an ATP-dependent manner. Cytidine is converted to lysidine, thus changing the amino acid specificity of the tRNA from methionine to isoleucine.</text>
</comment>
<dbReference type="OrthoDB" id="9807403at2"/>
<dbReference type="PANTHER" id="PTHR43033:SF1">
    <property type="entry name" value="TRNA(ILE)-LYSIDINE SYNTHASE-RELATED"/>
    <property type="match status" value="1"/>
</dbReference>
<dbReference type="InterPro" id="IPR014729">
    <property type="entry name" value="Rossmann-like_a/b/a_fold"/>
</dbReference>
<dbReference type="AlphaFoldDB" id="A0A0P7B4E8"/>
<accession>A0A0P7B4E8</accession>
<dbReference type="SUPFAM" id="SSF52402">
    <property type="entry name" value="Adenine nucleotide alpha hydrolases-like"/>
    <property type="match status" value="1"/>
</dbReference>
<dbReference type="GO" id="GO:0005524">
    <property type="term" value="F:ATP binding"/>
    <property type="evidence" value="ECO:0007669"/>
    <property type="project" value="UniProtKB-UniRule"/>
</dbReference>